<feature type="region of interest" description="Disordered" evidence="1">
    <location>
        <begin position="341"/>
        <end position="421"/>
    </location>
</feature>
<protein>
    <recommendedName>
        <fullName evidence="4">BTB domain-containing protein</fullName>
    </recommendedName>
</protein>
<name>A0A6S6W934_9PLEO</name>
<evidence type="ECO:0000313" key="2">
    <source>
        <dbReference type="EMBL" id="CAE7199406.1"/>
    </source>
</evidence>
<feature type="region of interest" description="Disordered" evidence="1">
    <location>
        <begin position="268"/>
        <end position="292"/>
    </location>
</feature>
<gene>
    <name evidence="2" type="ORF">PTTW11_08452</name>
</gene>
<dbReference type="Proteomes" id="UP000472372">
    <property type="component" value="Chromosome 8"/>
</dbReference>
<sequence length="421" mass="46257">MLKLLKTAVGANRSSASSTTSNGDGIEVRVGRPNARTLTISRSALKSSSVLRRTMVQGCHILNADPIVFAVILEYLESRRILERIRSGTRNPLAQLTTGNDMLCKLAKAWHIANMLQLPQLQNKLVDTFRETYMHHLKSHTRLRVEPEPFVYLATYLGTFSKIEKFIIDFYTGLSRFGGEFTEEELEPLPRGIATTLRHRRERFVAQGFLGDLIASNNECFDVTGSEYILHLPLQVALPYVQPSTSSIASAPSARRGISISSITSFFSSSSNRTNAPPSTGLPPPPPRGTRHRVRLFIPGITTLNGQSEVLVSRTAMPGIQPTFGESVHPRANRSNSMMTLLPSRAPFMPPPPRLRRARTTPPPEEDSSTDGENESGLFPSRLKSCEDQVRDDKYGAVGGRGDKDGNGEDGNGGTGREDEG</sequence>
<dbReference type="EMBL" id="HG992984">
    <property type="protein sequence ID" value="CAE7199406.1"/>
    <property type="molecule type" value="Genomic_DNA"/>
</dbReference>
<feature type="compositionally biased region" description="Acidic residues" evidence="1">
    <location>
        <begin position="364"/>
        <end position="374"/>
    </location>
</feature>
<feature type="compositionally biased region" description="Basic and acidic residues" evidence="1">
    <location>
        <begin position="384"/>
        <end position="407"/>
    </location>
</feature>
<evidence type="ECO:0008006" key="4">
    <source>
        <dbReference type="Google" id="ProtNLM"/>
    </source>
</evidence>
<reference evidence="2" key="1">
    <citation type="submission" date="2021-02" db="EMBL/GenBank/DDBJ databases">
        <authorList>
            <person name="Syme A R."/>
            <person name="Syme A R."/>
            <person name="Moolhuijzen P."/>
        </authorList>
    </citation>
    <scope>NUCLEOTIDE SEQUENCE</scope>
    <source>
        <strain evidence="2">W1-1</strain>
    </source>
</reference>
<evidence type="ECO:0000256" key="1">
    <source>
        <dbReference type="SAM" id="MobiDB-lite"/>
    </source>
</evidence>
<evidence type="ECO:0000313" key="3">
    <source>
        <dbReference type="Proteomes" id="UP000472372"/>
    </source>
</evidence>
<proteinExistence type="predicted"/>
<organism evidence="2 3">
    <name type="scientific">Pyrenophora teres f. teres</name>
    <dbReference type="NCBI Taxonomy" id="97479"/>
    <lineage>
        <taxon>Eukaryota</taxon>
        <taxon>Fungi</taxon>
        <taxon>Dikarya</taxon>
        <taxon>Ascomycota</taxon>
        <taxon>Pezizomycotina</taxon>
        <taxon>Dothideomycetes</taxon>
        <taxon>Pleosporomycetidae</taxon>
        <taxon>Pleosporales</taxon>
        <taxon>Pleosporineae</taxon>
        <taxon>Pleosporaceae</taxon>
        <taxon>Pyrenophora</taxon>
    </lineage>
</organism>
<accession>A0A6S6W934</accession>
<dbReference type="AlphaFoldDB" id="A0A6S6W934"/>